<dbReference type="GO" id="GO:0008198">
    <property type="term" value="F:ferrous iron binding"/>
    <property type="evidence" value="ECO:0007669"/>
    <property type="project" value="TreeGrafter"/>
</dbReference>
<dbReference type="GO" id="GO:0044754">
    <property type="term" value="C:autolysosome"/>
    <property type="evidence" value="ECO:0007669"/>
    <property type="project" value="UniProtKB-SubCell"/>
</dbReference>
<dbReference type="PROSITE" id="PS00204">
    <property type="entry name" value="FERRITIN_2"/>
    <property type="match status" value="1"/>
</dbReference>
<comment type="function">
    <text evidence="2">Stores iron in a soluble, non-toxic, readily available form. Important for iron homeostasis. Iron is taken up in the ferrous form and deposited as ferric hydroxides after oxidation. Also plays a role in delivery of iron to cells. Mediates iron uptake in capsule cells of the developing kidney. Delivery to lysosomes by the cargo receptor NCOA4 for autophagic degradation and release or iron.</text>
</comment>
<dbReference type="PROSITE" id="PS50905">
    <property type="entry name" value="FERRITIN_LIKE"/>
    <property type="match status" value="1"/>
</dbReference>
<keyword evidence="7" id="KW-1185">Reference proteome</keyword>
<accession>A0A6B0SCT2</accession>
<comment type="subcellular location">
    <subcellularLocation>
        <location evidence="1">Autolysosome</location>
    </subcellularLocation>
</comment>
<dbReference type="InterPro" id="IPR009040">
    <property type="entry name" value="Ferritin-like_diiron"/>
</dbReference>
<protein>
    <recommendedName>
        <fullName evidence="4">Ferritin</fullName>
    </recommendedName>
</protein>
<evidence type="ECO:0000256" key="2">
    <source>
        <dbReference type="ARBA" id="ARBA00045578"/>
    </source>
</evidence>
<keyword evidence="4" id="KW-0409">Iron storage</keyword>
<dbReference type="GO" id="GO:0006826">
    <property type="term" value="P:iron ion transport"/>
    <property type="evidence" value="ECO:0007669"/>
    <property type="project" value="InterPro"/>
</dbReference>
<dbReference type="Proteomes" id="UP000322234">
    <property type="component" value="Unassembled WGS sequence"/>
</dbReference>
<dbReference type="InterPro" id="IPR012347">
    <property type="entry name" value="Ferritin-like"/>
</dbReference>
<proteinExistence type="inferred from homology"/>
<evidence type="ECO:0000256" key="4">
    <source>
        <dbReference type="RuleBase" id="RU361145"/>
    </source>
</evidence>
<keyword evidence="4" id="KW-0479">Metal-binding</keyword>
<keyword evidence="4" id="KW-0408">Iron</keyword>
<dbReference type="InterPro" id="IPR001519">
    <property type="entry name" value="Ferritin"/>
</dbReference>
<dbReference type="PANTHER" id="PTHR11431">
    <property type="entry name" value="FERRITIN"/>
    <property type="match status" value="1"/>
</dbReference>
<comment type="subunit">
    <text evidence="3">Oligomer of 24 subunits. There are two types of subunits: L (light) chain and H (heavy) chain. The major chain can be light or heavy, depending on the species and tissue type. The functional molecule forms a roughly spherical shell with a diameter of 12 nm and contains a central cavity into which the insoluble mineral iron core is deposited. Interacts with NCOA4.</text>
</comment>
<dbReference type="SUPFAM" id="SSF47240">
    <property type="entry name" value="Ferritin-like"/>
    <property type="match status" value="1"/>
</dbReference>
<evidence type="ECO:0000259" key="5">
    <source>
        <dbReference type="PROSITE" id="PS50905"/>
    </source>
</evidence>
<comment type="caution">
    <text evidence="6">The sequence shown here is derived from an EMBL/GenBank/DDBJ whole genome shotgun (WGS) entry which is preliminary data.</text>
</comment>
<dbReference type="InterPro" id="IPR009078">
    <property type="entry name" value="Ferritin-like_SF"/>
</dbReference>
<dbReference type="PANTHER" id="PTHR11431:SF47">
    <property type="entry name" value="FERRITIN LIGHT CHAIN"/>
    <property type="match status" value="1"/>
</dbReference>
<comment type="similarity">
    <text evidence="4">Belongs to the ferritin family.</text>
</comment>
<evidence type="ECO:0000256" key="1">
    <source>
        <dbReference type="ARBA" id="ARBA00044942"/>
    </source>
</evidence>
<feature type="domain" description="Ferritin-like diiron" evidence="5">
    <location>
        <begin position="1"/>
        <end position="54"/>
    </location>
</feature>
<dbReference type="AlphaFoldDB" id="A0A6B0SCT2"/>
<evidence type="ECO:0000256" key="3">
    <source>
        <dbReference type="ARBA" id="ARBA00047045"/>
    </source>
</evidence>
<sequence>MQKSLNQAFLDLHGLDSALTDSHICDFLESHFLDEEMKLIRKMDDHLTNLCRLAGPQMELGESLLERLICKHDQEPPESSGL</sequence>
<evidence type="ECO:0000313" key="6">
    <source>
        <dbReference type="EMBL" id="MXQ98487.1"/>
    </source>
</evidence>
<dbReference type="InterPro" id="IPR014034">
    <property type="entry name" value="Ferritin_CS"/>
</dbReference>
<evidence type="ECO:0000313" key="7">
    <source>
        <dbReference type="Proteomes" id="UP000322234"/>
    </source>
</evidence>
<dbReference type="Gene3D" id="1.20.1260.10">
    <property type="match status" value="1"/>
</dbReference>
<gene>
    <name evidence="6" type="ORF">E5288_WYG018889</name>
</gene>
<dbReference type="EMBL" id="VBQZ03000244">
    <property type="protein sequence ID" value="MXQ98487.1"/>
    <property type="molecule type" value="Genomic_DNA"/>
</dbReference>
<dbReference type="GO" id="GO:0008199">
    <property type="term" value="F:ferric iron binding"/>
    <property type="evidence" value="ECO:0007669"/>
    <property type="project" value="InterPro"/>
</dbReference>
<dbReference type="GO" id="GO:0006879">
    <property type="term" value="P:intracellular iron ion homeostasis"/>
    <property type="evidence" value="ECO:0007669"/>
    <property type="project" value="UniProtKB-KW"/>
</dbReference>
<name>A0A6B0SCT2_9CETA</name>
<reference evidence="6" key="1">
    <citation type="submission" date="2019-10" db="EMBL/GenBank/DDBJ databases">
        <title>The sequence and de novo assembly of the wild yak genome.</title>
        <authorList>
            <person name="Liu Y."/>
        </authorList>
    </citation>
    <scope>NUCLEOTIDE SEQUENCE [LARGE SCALE GENOMIC DNA]</scope>
    <source>
        <strain evidence="6">WY2019</strain>
    </source>
</reference>
<organism evidence="6 7">
    <name type="scientific">Bos mutus</name>
    <name type="common">wild yak</name>
    <dbReference type="NCBI Taxonomy" id="72004"/>
    <lineage>
        <taxon>Eukaryota</taxon>
        <taxon>Metazoa</taxon>
        <taxon>Chordata</taxon>
        <taxon>Craniata</taxon>
        <taxon>Vertebrata</taxon>
        <taxon>Euteleostomi</taxon>
        <taxon>Mammalia</taxon>
        <taxon>Eutheria</taxon>
        <taxon>Laurasiatheria</taxon>
        <taxon>Artiodactyla</taxon>
        <taxon>Ruminantia</taxon>
        <taxon>Pecora</taxon>
        <taxon>Bovidae</taxon>
        <taxon>Bovinae</taxon>
        <taxon>Bos</taxon>
    </lineage>
</organism>